<reference evidence="2 3" key="3">
    <citation type="submission" date="2017-03" db="EMBL/GenBank/DDBJ databases">
        <authorList>
            <person name="Regsiter A."/>
            <person name="William W."/>
        </authorList>
    </citation>
    <scope>NUCLEOTIDE SEQUENCE [LARGE SCALE GENOMIC DNA]</scope>
    <source>
        <strain evidence="2">PRJEB5721</strain>
    </source>
</reference>
<sequence>MESPHLIFLKSVVNNKPASSEKLRDALHRLDHMLTDLTNDLRVTYGGPYVGLNHTPRQHQICVAEQQWSLQERGWGVAICTSHPVHGWRAEWRLATVSRERLPLVVNALPALFAGYAAAVDASSAASRPSTRRIHEIAELFAH</sequence>
<evidence type="ECO:0000313" key="1">
    <source>
        <dbReference type="EMBL" id="CDQ10024.1"/>
    </source>
</evidence>
<reference evidence="1" key="2">
    <citation type="submission" date="2014-07" db="EMBL/GenBank/DDBJ databases">
        <title>Initial genome analysis of the psychrotolerant acidophile Acidithiobacillus ferrivorans CF27: insights into iron and sulfur oxidation pathways and into biofilm formation.</title>
        <authorList>
            <person name="Talla E."/>
            <person name="Hedrich S."/>
            <person name="Mangenot S."/>
            <person name="Ji B."/>
            <person name="Johnson D.B."/>
            <person name="Barbe V."/>
            <person name="Bonnefoy V."/>
        </authorList>
    </citation>
    <scope>NUCLEOTIDE SEQUENCE [LARGE SCALE GENOMIC DNA]</scope>
    <source>
        <strain evidence="1">CF27</strain>
    </source>
</reference>
<gene>
    <name evidence="2" type="ORF">AFERRI_20385</name>
    <name evidence="1" type="ORF">AFERRI_380031</name>
</gene>
<reference evidence="1" key="1">
    <citation type="submission" date="2014-03" db="EMBL/GenBank/DDBJ databases">
        <authorList>
            <person name="Genoscope - CEA"/>
        </authorList>
    </citation>
    <scope>NUCLEOTIDE SEQUENCE [LARGE SCALE GENOMIC DNA]</scope>
    <source>
        <strain evidence="1">CF27</strain>
    </source>
</reference>
<evidence type="ECO:0000313" key="3">
    <source>
        <dbReference type="Proteomes" id="UP000193925"/>
    </source>
</evidence>
<evidence type="ECO:0000313" key="2">
    <source>
        <dbReference type="EMBL" id="SMH65602.1"/>
    </source>
</evidence>
<dbReference type="AlphaFoldDB" id="A0A060UU07"/>
<protein>
    <submittedName>
        <fullName evidence="1">Uncharacterized protein</fullName>
    </submittedName>
</protein>
<dbReference type="RefSeq" id="WP_035192280.1">
    <property type="nucleotide sequence ID" value="NZ_CCCS020000032.1"/>
</dbReference>
<name>A0A060UU07_9PROT</name>
<dbReference type="Proteomes" id="UP000193925">
    <property type="component" value="Chromosome AFERRI"/>
</dbReference>
<accession>A0A060UU07</accession>
<organism evidence="1">
    <name type="scientific">Acidithiobacillus ferrivorans</name>
    <dbReference type="NCBI Taxonomy" id="160808"/>
    <lineage>
        <taxon>Bacteria</taxon>
        <taxon>Pseudomonadati</taxon>
        <taxon>Pseudomonadota</taxon>
        <taxon>Acidithiobacillia</taxon>
        <taxon>Acidithiobacillales</taxon>
        <taxon>Acidithiobacillaceae</taxon>
        <taxon>Acidithiobacillus</taxon>
    </lineage>
</organism>
<dbReference type="EMBL" id="LT841305">
    <property type="protein sequence ID" value="SMH65602.1"/>
    <property type="molecule type" value="Genomic_DNA"/>
</dbReference>
<dbReference type="EMBL" id="CCCS020000032">
    <property type="protein sequence ID" value="CDQ10024.1"/>
    <property type="molecule type" value="Genomic_DNA"/>
</dbReference>
<proteinExistence type="predicted"/>
<keyword evidence="3" id="KW-1185">Reference proteome</keyword>